<evidence type="ECO:0000313" key="2">
    <source>
        <dbReference type="EMBL" id="GBP35057.1"/>
    </source>
</evidence>
<dbReference type="Proteomes" id="UP000299102">
    <property type="component" value="Unassembled WGS sequence"/>
</dbReference>
<evidence type="ECO:0000256" key="1">
    <source>
        <dbReference type="SAM" id="MobiDB-lite"/>
    </source>
</evidence>
<proteinExistence type="predicted"/>
<sequence>MVSATSLEEWQERRAEGSADEKTNVSFPWWNRRIRPSYKTTLFFNWRKPFRDTMGKEETLNIRASRLRTVTGRWRELVALAETAQRRPRT</sequence>
<reference evidence="2 3" key="1">
    <citation type="journal article" date="2019" name="Commun. Biol.">
        <title>The bagworm genome reveals a unique fibroin gene that provides high tensile strength.</title>
        <authorList>
            <person name="Kono N."/>
            <person name="Nakamura H."/>
            <person name="Ohtoshi R."/>
            <person name="Tomita M."/>
            <person name="Numata K."/>
            <person name="Arakawa K."/>
        </authorList>
    </citation>
    <scope>NUCLEOTIDE SEQUENCE [LARGE SCALE GENOMIC DNA]</scope>
</reference>
<name>A0A4C1V9T6_EUMVA</name>
<protein>
    <submittedName>
        <fullName evidence="2">Uncharacterized protein</fullName>
    </submittedName>
</protein>
<feature type="compositionally biased region" description="Basic and acidic residues" evidence="1">
    <location>
        <begin position="10"/>
        <end position="21"/>
    </location>
</feature>
<dbReference type="AlphaFoldDB" id="A0A4C1V9T6"/>
<accession>A0A4C1V9T6</accession>
<evidence type="ECO:0000313" key="3">
    <source>
        <dbReference type="Proteomes" id="UP000299102"/>
    </source>
</evidence>
<gene>
    <name evidence="2" type="ORF">EVAR_75260_1</name>
</gene>
<organism evidence="2 3">
    <name type="scientific">Eumeta variegata</name>
    <name type="common">Bagworm moth</name>
    <name type="synonym">Eumeta japonica</name>
    <dbReference type="NCBI Taxonomy" id="151549"/>
    <lineage>
        <taxon>Eukaryota</taxon>
        <taxon>Metazoa</taxon>
        <taxon>Ecdysozoa</taxon>
        <taxon>Arthropoda</taxon>
        <taxon>Hexapoda</taxon>
        <taxon>Insecta</taxon>
        <taxon>Pterygota</taxon>
        <taxon>Neoptera</taxon>
        <taxon>Endopterygota</taxon>
        <taxon>Lepidoptera</taxon>
        <taxon>Glossata</taxon>
        <taxon>Ditrysia</taxon>
        <taxon>Tineoidea</taxon>
        <taxon>Psychidae</taxon>
        <taxon>Oiketicinae</taxon>
        <taxon>Eumeta</taxon>
    </lineage>
</organism>
<feature type="region of interest" description="Disordered" evidence="1">
    <location>
        <begin position="1"/>
        <end position="21"/>
    </location>
</feature>
<keyword evidence="3" id="KW-1185">Reference proteome</keyword>
<comment type="caution">
    <text evidence="2">The sequence shown here is derived from an EMBL/GenBank/DDBJ whole genome shotgun (WGS) entry which is preliminary data.</text>
</comment>
<dbReference type="EMBL" id="BGZK01000298">
    <property type="protein sequence ID" value="GBP35057.1"/>
    <property type="molecule type" value="Genomic_DNA"/>
</dbReference>